<sequence>MAKTWLAACVAVMVWVGAALAQGADNRVWIQVEAQPSLTAAQNRLRAFAQVFPDVNGFSLGGGWYGIALGPYARSEADSLLRSYLANGLIPPDSYIAFTRSFRSQFWPVGTNLLAPSDATAPAPTGTAVAEPETPNVEAPEPQQENEIAVPDETPREARASEARLTRDEKKELQVALKWAGFYTGAIDGAYGRGTRGSMAAFQEENGYEVTGVLTTAQRAELMRQYNAVLDGMDLRRVTDTRAGIELLLPTGVVAFEKYEFPFAQYDARTDLGARVLLISQPGDRDTLSGLYDIMETLEIVPTEGPREKGRSAFTLTGENAKIVSHTEARLQNGEVKGFTLIWPAGDEERRTRVLQEMRASFQVLPGTTLRRDDTQGAEQTLDLVSGLKLRRPILTRSGFWTDASGTVLTSSEAVGQCARITLDGDYPADIAARNDRLGVAVLKPRDALSPPAHVTFRDGAPRLRSEIAAAGFSYGGQLGAPTLTFGRLEDLRGLRGEENLRRLAVDTLPGDTGGPVFDGGGAVLGLLLAEDEGGRRLPDGVRFAASSDALRAVLEEAGADPGFTVTEQSMAPEDLTTLARDVVVLVECWED</sequence>
<keyword evidence="5" id="KW-1185">Reference proteome</keyword>
<feature type="region of interest" description="Disordered" evidence="1">
    <location>
        <begin position="117"/>
        <end position="166"/>
    </location>
</feature>
<accession>A0A0L1JUS0</accession>
<dbReference type="PATRIC" id="fig|1317121.7.peg.523"/>
<comment type="caution">
    <text evidence="4">The sequence shown here is derived from an EMBL/GenBank/DDBJ whole genome shotgun (WGS) entry which is preliminary data.</text>
</comment>
<evidence type="ECO:0000313" key="4">
    <source>
        <dbReference type="EMBL" id="KNG95500.1"/>
    </source>
</evidence>
<dbReference type="STRING" id="1317121.ATO11_02585"/>
<evidence type="ECO:0000256" key="1">
    <source>
        <dbReference type="SAM" id="MobiDB-lite"/>
    </source>
</evidence>
<dbReference type="OrthoDB" id="6810892at2"/>
<dbReference type="InterPro" id="IPR036365">
    <property type="entry name" value="PGBD-like_sf"/>
</dbReference>
<dbReference type="EMBL" id="AQQZ01000001">
    <property type="protein sequence ID" value="KNG95500.1"/>
    <property type="molecule type" value="Genomic_DNA"/>
</dbReference>
<organism evidence="4 5">
    <name type="scientific">Pseudaestuariivita atlantica</name>
    <dbReference type="NCBI Taxonomy" id="1317121"/>
    <lineage>
        <taxon>Bacteria</taxon>
        <taxon>Pseudomonadati</taxon>
        <taxon>Pseudomonadota</taxon>
        <taxon>Alphaproteobacteria</taxon>
        <taxon>Rhodobacterales</taxon>
        <taxon>Paracoccaceae</taxon>
        <taxon>Pseudaestuariivita</taxon>
    </lineage>
</organism>
<name>A0A0L1JUS0_9RHOB</name>
<keyword evidence="2" id="KW-0732">Signal</keyword>
<feature type="signal peptide" evidence="2">
    <location>
        <begin position="1"/>
        <end position="21"/>
    </location>
</feature>
<feature type="compositionally biased region" description="Basic and acidic residues" evidence="1">
    <location>
        <begin position="153"/>
        <end position="166"/>
    </location>
</feature>
<feature type="domain" description="Peptidoglycan binding-like" evidence="3">
    <location>
        <begin position="168"/>
        <end position="220"/>
    </location>
</feature>
<dbReference type="SUPFAM" id="SSF50494">
    <property type="entry name" value="Trypsin-like serine proteases"/>
    <property type="match status" value="1"/>
</dbReference>
<evidence type="ECO:0000259" key="3">
    <source>
        <dbReference type="Pfam" id="PF01471"/>
    </source>
</evidence>
<dbReference type="SUPFAM" id="SSF47090">
    <property type="entry name" value="PGBD-like"/>
    <property type="match status" value="1"/>
</dbReference>
<dbReference type="InterPro" id="IPR036366">
    <property type="entry name" value="PGBDSf"/>
</dbReference>
<feature type="compositionally biased region" description="Low complexity" evidence="1">
    <location>
        <begin position="117"/>
        <end position="135"/>
    </location>
</feature>
<dbReference type="InterPro" id="IPR002477">
    <property type="entry name" value="Peptidoglycan-bd-like"/>
</dbReference>
<dbReference type="AlphaFoldDB" id="A0A0L1JUS0"/>
<dbReference type="InterPro" id="IPR009003">
    <property type="entry name" value="Peptidase_S1_PA"/>
</dbReference>
<dbReference type="Pfam" id="PF13365">
    <property type="entry name" value="Trypsin_2"/>
    <property type="match status" value="1"/>
</dbReference>
<protein>
    <submittedName>
        <fullName evidence="4">Peptidoglycan-binding protein</fullName>
    </submittedName>
</protein>
<evidence type="ECO:0000256" key="2">
    <source>
        <dbReference type="SAM" id="SignalP"/>
    </source>
</evidence>
<dbReference type="Proteomes" id="UP000036938">
    <property type="component" value="Unassembled WGS sequence"/>
</dbReference>
<reference evidence="4 5" key="1">
    <citation type="journal article" date="2015" name="Int. J. Syst. Evol. Microbiol.">
        <title>Aestuariivita atlantica sp. nov., isolated from deep sea sediment of the Atlantic Ocean.</title>
        <authorList>
            <person name="Li G."/>
            <person name="Lai Q."/>
            <person name="Du Y."/>
            <person name="Liu X."/>
            <person name="Sun F."/>
            <person name="Shao Z."/>
        </authorList>
    </citation>
    <scope>NUCLEOTIDE SEQUENCE [LARGE SCALE GENOMIC DNA]</scope>
    <source>
        <strain evidence="4 5">22II-S11-z3</strain>
    </source>
</reference>
<gene>
    <name evidence="4" type="ORF">ATO11_02585</name>
</gene>
<evidence type="ECO:0000313" key="5">
    <source>
        <dbReference type="Proteomes" id="UP000036938"/>
    </source>
</evidence>
<dbReference type="Pfam" id="PF01471">
    <property type="entry name" value="PG_binding_1"/>
    <property type="match status" value="1"/>
</dbReference>
<dbReference type="Gene3D" id="1.10.101.10">
    <property type="entry name" value="PGBD-like superfamily/PGBD"/>
    <property type="match status" value="1"/>
</dbReference>
<feature type="chain" id="PRO_5005554295" evidence="2">
    <location>
        <begin position="22"/>
        <end position="592"/>
    </location>
</feature>
<dbReference type="Gene3D" id="2.40.10.120">
    <property type="match status" value="1"/>
</dbReference>
<proteinExistence type="predicted"/>